<evidence type="ECO:0000256" key="4">
    <source>
        <dbReference type="ARBA" id="ARBA00022679"/>
    </source>
</evidence>
<keyword evidence="13" id="KW-1185">Reference proteome</keyword>
<dbReference type="Proteomes" id="UP000825935">
    <property type="component" value="Chromosome 18"/>
</dbReference>
<sequence length="219" mass="24578">MADNGNPSPVTGCTSECYRMQLYQAIVFAAPVLFASMLLLLFCLLYIKRRRVANIHSPMQGQIFGEELFESSSCECGLSKSFRLSLPILQYDEELASTCDDAQCSVCLSDYQMGEKIQMLPACKHVFHMQCIDKWLANNVTCPICRTSILPHDGSCLIDNAQFEATGSGLWLWEERIVNEAQGPRNFERSNRTSDDIEALDFVIVSNEGHEPASNMERS</sequence>
<dbReference type="Pfam" id="PF13639">
    <property type="entry name" value="zf-RING_2"/>
    <property type="match status" value="1"/>
</dbReference>
<keyword evidence="5" id="KW-0479">Metal-binding</keyword>
<dbReference type="InterPro" id="IPR013083">
    <property type="entry name" value="Znf_RING/FYVE/PHD"/>
</dbReference>
<name>A0A8T2SR36_CERRI</name>
<keyword evidence="10" id="KW-0472">Membrane</keyword>
<feature type="domain" description="RING-type" evidence="11">
    <location>
        <begin position="104"/>
        <end position="146"/>
    </location>
</feature>
<evidence type="ECO:0000256" key="5">
    <source>
        <dbReference type="ARBA" id="ARBA00022723"/>
    </source>
</evidence>
<keyword evidence="4" id="KW-0808">Transferase</keyword>
<proteinExistence type="predicted"/>
<feature type="transmembrane region" description="Helical" evidence="10">
    <location>
        <begin position="25"/>
        <end position="47"/>
    </location>
</feature>
<dbReference type="Gene3D" id="3.30.40.10">
    <property type="entry name" value="Zinc/RING finger domain, C3HC4 (zinc finger)"/>
    <property type="match status" value="1"/>
</dbReference>
<dbReference type="AlphaFoldDB" id="A0A8T2SR36"/>
<protein>
    <recommendedName>
        <fullName evidence="3">RING-type E3 ubiquitin transferase</fullName>
        <ecNumber evidence="3">2.3.2.27</ecNumber>
    </recommendedName>
</protein>
<dbReference type="InterPro" id="IPR001841">
    <property type="entry name" value="Znf_RING"/>
</dbReference>
<gene>
    <name evidence="12" type="ORF">KP509_18G040500</name>
</gene>
<dbReference type="OMA" id="HINCIHH"/>
<evidence type="ECO:0000259" key="11">
    <source>
        <dbReference type="PROSITE" id="PS50089"/>
    </source>
</evidence>
<dbReference type="PROSITE" id="PS50089">
    <property type="entry name" value="ZF_RING_2"/>
    <property type="match status" value="1"/>
</dbReference>
<comment type="caution">
    <text evidence="12">The sequence shown here is derived from an EMBL/GenBank/DDBJ whole genome shotgun (WGS) entry which is preliminary data.</text>
</comment>
<dbReference type="CDD" id="cd16461">
    <property type="entry name" value="RING-H2_EL5-like"/>
    <property type="match status" value="1"/>
</dbReference>
<dbReference type="InterPro" id="IPR044600">
    <property type="entry name" value="ATL1/ATL16-like"/>
</dbReference>
<dbReference type="EMBL" id="CM035423">
    <property type="protein sequence ID" value="KAH7365667.1"/>
    <property type="molecule type" value="Genomic_DNA"/>
</dbReference>
<evidence type="ECO:0000256" key="8">
    <source>
        <dbReference type="ARBA" id="ARBA00022833"/>
    </source>
</evidence>
<dbReference type="OrthoDB" id="8062037at2759"/>
<dbReference type="SUPFAM" id="SSF57850">
    <property type="entry name" value="RING/U-box"/>
    <property type="match status" value="1"/>
</dbReference>
<accession>A0A8T2SR36</accession>
<dbReference type="EMBL" id="CM035423">
    <property type="protein sequence ID" value="KAH7365666.1"/>
    <property type="molecule type" value="Genomic_DNA"/>
</dbReference>
<dbReference type="GO" id="GO:0008270">
    <property type="term" value="F:zinc ion binding"/>
    <property type="evidence" value="ECO:0007669"/>
    <property type="project" value="UniProtKB-KW"/>
</dbReference>
<evidence type="ECO:0000313" key="12">
    <source>
        <dbReference type="EMBL" id="KAH7365667.1"/>
    </source>
</evidence>
<dbReference type="SMART" id="SM00184">
    <property type="entry name" value="RING"/>
    <property type="match status" value="1"/>
</dbReference>
<keyword evidence="8" id="KW-0862">Zinc</keyword>
<evidence type="ECO:0000256" key="6">
    <source>
        <dbReference type="ARBA" id="ARBA00022771"/>
    </source>
</evidence>
<keyword evidence="7" id="KW-0833">Ubl conjugation pathway</keyword>
<reference evidence="12" key="1">
    <citation type="submission" date="2021-08" db="EMBL/GenBank/DDBJ databases">
        <title>WGS assembly of Ceratopteris richardii.</title>
        <authorList>
            <person name="Marchant D.B."/>
            <person name="Chen G."/>
            <person name="Jenkins J."/>
            <person name="Shu S."/>
            <person name="Leebens-Mack J."/>
            <person name="Grimwood J."/>
            <person name="Schmutz J."/>
            <person name="Soltis P."/>
            <person name="Soltis D."/>
            <person name="Chen Z.-H."/>
        </authorList>
    </citation>
    <scope>NUCLEOTIDE SEQUENCE</scope>
    <source>
        <strain evidence="12">Whitten #5841</strain>
        <tissue evidence="12">Leaf</tissue>
    </source>
</reference>
<evidence type="ECO:0000256" key="2">
    <source>
        <dbReference type="ARBA" id="ARBA00004906"/>
    </source>
</evidence>
<evidence type="ECO:0000313" key="13">
    <source>
        <dbReference type="Proteomes" id="UP000825935"/>
    </source>
</evidence>
<keyword evidence="10" id="KW-0812">Transmembrane</keyword>
<evidence type="ECO:0000256" key="1">
    <source>
        <dbReference type="ARBA" id="ARBA00000900"/>
    </source>
</evidence>
<keyword evidence="10" id="KW-1133">Transmembrane helix</keyword>
<evidence type="ECO:0000256" key="3">
    <source>
        <dbReference type="ARBA" id="ARBA00012483"/>
    </source>
</evidence>
<dbReference type="GO" id="GO:0016567">
    <property type="term" value="P:protein ubiquitination"/>
    <property type="evidence" value="ECO:0007669"/>
    <property type="project" value="InterPro"/>
</dbReference>
<evidence type="ECO:0000256" key="10">
    <source>
        <dbReference type="SAM" id="Phobius"/>
    </source>
</evidence>
<comment type="pathway">
    <text evidence="2">Protein modification; protein ubiquitination.</text>
</comment>
<comment type="catalytic activity">
    <reaction evidence="1">
        <text>S-ubiquitinyl-[E2 ubiquitin-conjugating enzyme]-L-cysteine + [acceptor protein]-L-lysine = [E2 ubiquitin-conjugating enzyme]-L-cysteine + N(6)-ubiquitinyl-[acceptor protein]-L-lysine.</text>
        <dbReference type="EC" id="2.3.2.27"/>
    </reaction>
</comment>
<keyword evidence="6 9" id="KW-0863">Zinc-finger</keyword>
<dbReference type="PANTHER" id="PTHR46913">
    <property type="entry name" value="RING-H2 FINGER PROTEIN ATL16"/>
    <property type="match status" value="1"/>
</dbReference>
<dbReference type="EC" id="2.3.2.27" evidence="3"/>
<organism evidence="12 13">
    <name type="scientific">Ceratopteris richardii</name>
    <name type="common">Triangle waterfern</name>
    <dbReference type="NCBI Taxonomy" id="49495"/>
    <lineage>
        <taxon>Eukaryota</taxon>
        <taxon>Viridiplantae</taxon>
        <taxon>Streptophyta</taxon>
        <taxon>Embryophyta</taxon>
        <taxon>Tracheophyta</taxon>
        <taxon>Polypodiopsida</taxon>
        <taxon>Polypodiidae</taxon>
        <taxon>Polypodiales</taxon>
        <taxon>Pteridineae</taxon>
        <taxon>Pteridaceae</taxon>
        <taxon>Parkerioideae</taxon>
        <taxon>Ceratopteris</taxon>
    </lineage>
</organism>
<evidence type="ECO:0000256" key="7">
    <source>
        <dbReference type="ARBA" id="ARBA00022786"/>
    </source>
</evidence>
<dbReference type="PANTHER" id="PTHR46913:SF23">
    <property type="entry name" value="E3 UBIQUITIN-PROTEIN LIGASE RHA4A-RELATED"/>
    <property type="match status" value="1"/>
</dbReference>
<dbReference type="GO" id="GO:0061630">
    <property type="term" value="F:ubiquitin protein ligase activity"/>
    <property type="evidence" value="ECO:0007669"/>
    <property type="project" value="UniProtKB-EC"/>
</dbReference>
<evidence type="ECO:0000256" key="9">
    <source>
        <dbReference type="PROSITE-ProRule" id="PRU00175"/>
    </source>
</evidence>